<feature type="chain" id="PRO_5018074114" description="Secreted protein" evidence="2">
    <location>
        <begin position="24"/>
        <end position="91"/>
    </location>
</feature>
<sequence>MIFACRISFLAFAIMTRRFFSNGQQQQQQQQGSLSGNHSRPQSVSLATRKVSGQQLRFSAADPLHSGSSSLTDQQQQDHLLSRFGKPFYLC</sequence>
<organism evidence="3 4">
    <name type="scientific">Wuchereria bancrofti</name>
    <dbReference type="NCBI Taxonomy" id="6293"/>
    <lineage>
        <taxon>Eukaryota</taxon>
        <taxon>Metazoa</taxon>
        <taxon>Ecdysozoa</taxon>
        <taxon>Nematoda</taxon>
        <taxon>Chromadorea</taxon>
        <taxon>Rhabditida</taxon>
        <taxon>Spirurina</taxon>
        <taxon>Spiruromorpha</taxon>
        <taxon>Filarioidea</taxon>
        <taxon>Onchocercidae</taxon>
        <taxon>Wuchereria</taxon>
    </lineage>
</organism>
<feature type="signal peptide" evidence="2">
    <location>
        <begin position="1"/>
        <end position="23"/>
    </location>
</feature>
<dbReference type="InParanoid" id="A0A3P7DVS0"/>
<keyword evidence="4" id="KW-1185">Reference proteome</keyword>
<dbReference type="AlphaFoldDB" id="A0A3P7DVS0"/>
<dbReference type="EMBL" id="UYWW01004583">
    <property type="protein sequence ID" value="VDM13603.1"/>
    <property type="molecule type" value="Genomic_DNA"/>
</dbReference>
<name>A0A3P7DVS0_WUCBA</name>
<dbReference type="Proteomes" id="UP000270924">
    <property type="component" value="Unassembled WGS sequence"/>
</dbReference>
<gene>
    <name evidence="3" type="ORF">WBA_LOCUS6989</name>
</gene>
<accession>A0A3P7DVS0</accession>
<evidence type="ECO:0000256" key="2">
    <source>
        <dbReference type="SAM" id="SignalP"/>
    </source>
</evidence>
<keyword evidence="2" id="KW-0732">Signal</keyword>
<feature type="compositionally biased region" description="Polar residues" evidence="1">
    <location>
        <begin position="32"/>
        <end position="50"/>
    </location>
</feature>
<evidence type="ECO:0000313" key="4">
    <source>
        <dbReference type="Proteomes" id="UP000270924"/>
    </source>
</evidence>
<reference evidence="3 4" key="1">
    <citation type="submission" date="2018-11" db="EMBL/GenBank/DDBJ databases">
        <authorList>
            <consortium name="Pathogen Informatics"/>
        </authorList>
    </citation>
    <scope>NUCLEOTIDE SEQUENCE [LARGE SCALE GENOMIC DNA]</scope>
</reference>
<evidence type="ECO:0000256" key="1">
    <source>
        <dbReference type="SAM" id="MobiDB-lite"/>
    </source>
</evidence>
<proteinExistence type="predicted"/>
<feature type="region of interest" description="Disordered" evidence="1">
    <location>
        <begin position="24"/>
        <end position="50"/>
    </location>
</feature>
<protein>
    <recommendedName>
        <fullName evidence="5">Secreted protein</fullName>
    </recommendedName>
</protein>
<evidence type="ECO:0000313" key="3">
    <source>
        <dbReference type="EMBL" id="VDM13603.1"/>
    </source>
</evidence>
<evidence type="ECO:0008006" key="5">
    <source>
        <dbReference type="Google" id="ProtNLM"/>
    </source>
</evidence>